<proteinExistence type="predicted"/>
<evidence type="ECO:0000256" key="1">
    <source>
        <dbReference type="SAM" id="Coils"/>
    </source>
</evidence>
<dbReference type="EMBL" id="CAJVQB010014077">
    <property type="protein sequence ID" value="CAG8766255.1"/>
    <property type="molecule type" value="Genomic_DNA"/>
</dbReference>
<name>A0ABN7VG08_GIGMA</name>
<feature type="coiled-coil region" evidence="1">
    <location>
        <begin position="433"/>
        <end position="460"/>
    </location>
</feature>
<evidence type="ECO:0000256" key="2">
    <source>
        <dbReference type="SAM" id="MobiDB-lite"/>
    </source>
</evidence>
<feature type="region of interest" description="Disordered" evidence="2">
    <location>
        <begin position="480"/>
        <end position="525"/>
    </location>
</feature>
<accession>A0ABN7VG08</accession>
<evidence type="ECO:0000313" key="4">
    <source>
        <dbReference type="Proteomes" id="UP000789901"/>
    </source>
</evidence>
<keyword evidence="1" id="KW-0175">Coiled coil</keyword>
<reference evidence="3 4" key="1">
    <citation type="submission" date="2021-06" db="EMBL/GenBank/DDBJ databases">
        <authorList>
            <person name="Kallberg Y."/>
            <person name="Tangrot J."/>
            <person name="Rosling A."/>
        </authorList>
    </citation>
    <scope>NUCLEOTIDE SEQUENCE [LARGE SCALE GENOMIC DNA]</scope>
    <source>
        <strain evidence="3 4">120-4 pot B 10/14</strain>
    </source>
</reference>
<feature type="compositionally biased region" description="Polar residues" evidence="2">
    <location>
        <begin position="480"/>
        <end position="524"/>
    </location>
</feature>
<feature type="non-terminal residue" evidence="3">
    <location>
        <position position="725"/>
    </location>
</feature>
<organism evidence="3 4">
    <name type="scientific">Gigaspora margarita</name>
    <dbReference type="NCBI Taxonomy" id="4874"/>
    <lineage>
        <taxon>Eukaryota</taxon>
        <taxon>Fungi</taxon>
        <taxon>Fungi incertae sedis</taxon>
        <taxon>Mucoromycota</taxon>
        <taxon>Glomeromycotina</taxon>
        <taxon>Glomeromycetes</taxon>
        <taxon>Diversisporales</taxon>
        <taxon>Gigasporaceae</taxon>
        <taxon>Gigaspora</taxon>
    </lineage>
</organism>
<comment type="caution">
    <text evidence="3">The sequence shown here is derived from an EMBL/GenBank/DDBJ whole genome shotgun (WGS) entry which is preliminary data.</text>
</comment>
<keyword evidence="4" id="KW-1185">Reference proteome</keyword>
<gene>
    <name evidence="3" type="ORF">GMARGA_LOCUS18042</name>
</gene>
<evidence type="ECO:0000313" key="3">
    <source>
        <dbReference type="EMBL" id="CAG8766255.1"/>
    </source>
</evidence>
<protein>
    <submittedName>
        <fullName evidence="3">11664_t:CDS:1</fullName>
    </submittedName>
</protein>
<sequence>MHLLTDCLNALKTHEFWKSTDNPSLKKFLDFRFQKGVLEDKKTEYSQYKSELDTIKRYYSETSENGKKLDKKSQSLISFWDSQTKRQTIHMNSKIFEEEAQLQQTRQILDATKDIRNQDNLLREITTKQIEKDLLNENLEEEAPSTPPDKIRTVPFNKQENDAIASDSDDDFQKVAESMIGKVERTALMVDNVDLEEIFEDYCNECDNIFEKIPEVIWEKFVTNTYPEYKISEIWEKLIQDTFKPKKTLAEWMEVWRELYAISDKNESNRDPVMLVIKDVIYNILTPYIEAFKAPYNILKSGDLGENQYNSQFVSPILNNTFKAILDINWRILEVPVESSKHRRNANINPMVDKVLEAKRADGLARLWQNHEEVFIYEQTGPPDFDDVTQLFIHDYKLIRTMRDVLNQRIMLRLRDGISDHKDLASFGAFGHRTEVKADNVKLKHALEKYEARFVNLEQRDKEKTCLIAKLDDNIKEIKQSSANTSVSPKINPNNTPEQMPQNNSPKSSENTPNNTFNSDTCQPIYTKPSLSEDKEVTDSLTHREMDHSMTNTFNTSKLPDDLIIKLDKNLITEQELKQQLSIPISIPIASDRLRDQDSFSITAESIVYVFYKAIQSGQEGILYWYYFIEKYDKKIDEVVINHVNSVVSLHNEAVKNLREQNHMTLKTVSQENDQIKAEISTSASITFAGLGGITFADLGGITFADLGGVTFAGLGGVRFISLGS</sequence>
<dbReference type="Proteomes" id="UP000789901">
    <property type="component" value="Unassembled WGS sequence"/>
</dbReference>